<reference evidence="1 2" key="1">
    <citation type="journal article" date="2004" name="Genome Res.">
        <title>Genome sequence of Haloarcula marismortui: a halophilic archaeon from the Dead Sea.</title>
        <authorList>
            <person name="Baliga N.S."/>
            <person name="Bonneau R."/>
            <person name="Facciotti M.T."/>
            <person name="Pan M."/>
            <person name="Glusman G."/>
            <person name="Deutsch E.W."/>
            <person name="Shannon P."/>
            <person name="Chiu Y."/>
            <person name="Weng R.S."/>
            <person name="Gan R.R."/>
            <person name="Hung P."/>
            <person name="Date S.V."/>
            <person name="Marcotte E."/>
            <person name="Hood L."/>
            <person name="Ng W.V."/>
        </authorList>
    </citation>
    <scope>NUCLEOTIDE SEQUENCE [LARGE SCALE GENOMIC DNA]</scope>
    <source>
        <strain evidence="2">ATCC 43049 / DSM 3752 / JCM 8966 / VKM B-1809</strain>
        <plasmid evidence="2">Plasmid pNG700</plasmid>
    </source>
</reference>
<name>Q5V6T6_HALMA</name>
<dbReference type="EMBL" id="AY596296">
    <property type="protein sequence ID" value="AAV44766.1"/>
    <property type="molecule type" value="Genomic_DNA"/>
</dbReference>
<evidence type="ECO:0000313" key="2">
    <source>
        <dbReference type="Proteomes" id="UP000001169"/>
    </source>
</evidence>
<gene>
    <name evidence="1" type="ordered locus">pNG7047</name>
</gene>
<organism evidence="1 2">
    <name type="scientific">Haloarcula marismortui (strain ATCC 43049 / DSM 3752 / JCM 8966 / VKM B-1809)</name>
    <name type="common">Halobacterium marismortui</name>
    <dbReference type="NCBI Taxonomy" id="272569"/>
    <lineage>
        <taxon>Archaea</taxon>
        <taxon>Methanobacteriati</taxon>
        <taxon>Methanobacteriota</taxon>
        <taxon>Stenosarchaea group</taxon>
        <taxon>Halobacteria</taxon>
        <taxon>Halobacteriales</taxon>
        <taxon>Haloarculaceae</taxon>
        <taxon>Haloarcula</taxon>
    </lineage>
</organism>
<dbReference type="HOGENOM" id="CLU_2044346_0_0_2"/>
<dbReference type="AlphaFoldDB" id="Q5V6T6"/>
<protein>
    <submittedName>
        <fullName evidence="1">Uncharacterized protein</fullName>
    </submittedName>
</protein>
<keyword evidence="2" id="KW-1185">Reference proteome</keyword>
<evidence type="ECO:0000313" key="1">
    <source>
        <dbReference type="EMBL" id="AAV44766.1"/>
    </source>
</evidence>
<proteinExistence type="predicted"/>
<dbReference type="PATRIC" id="fig|272569.17.peg.501"/>
<dbReference type="KEGG" id="hma:pNG7047"/>
<dbReference type="Proteomes" id="UP000001169">
    <property type="component" value="Plasmid pNG700"/>
</dbReference>
<geneLocation type="plasmid" evidence="1 2">
    <name>pNG700</name>
</geneLocation>
<dbReference type="EnsemblBacteria" id="AAV44766">
    <property type="protein sequence ID" value="AAV44766"/>
    <property type="gene ID" value="pNG7047"/>
</dbReference>
<sequence>MVGFYFSPCERPDSMASYDAFDPAVEINGQTVLTIVEAAMGKFSDEYRERALTALAAEGITEPAADEWYPQQAWLNAFETIADDLQPHVLDRLGEQIPHVADWPDDFDTVPAGLQSIDEA</sequence>
<accession>Q5V6T6</accession>
<keyword evidence="1" id="KW-0614">Plasmid</keyword>